<dbReference type="GO" id="GO:0004301">
    <property type="term" value="F:epoxide hydrolase activity"/>
    <property type="evidence" value="ECO:0007669"/>
    <property type="project" value="TreeGrafter"/>
</dbReference>
<evidence type="ECO:0000256" key="1">
    <source>
        <dbReference type="ARBA" id="ARBA00004275"/>
    </source>
</evidence>
<evidence type="ECO:0000256" key="3">
    <source>
        <dbReference type="ARBA" id="ARBA00005668"/>
    </source>
</evidence>
<evidence type="ECO:0000256" key="6">
    <source>
        <dbReference type="ARBA" id="ARBA00023140"/>
    </source>
</evidence>
<dbReference type="PANTHER" id="PTHR42977:SF3">
    <property type="entry name" value="AB HYDROLASE-1 DOMAIN-CONTAINING PROTEIN"/>
    <property type="match status" value="1"/>
</dbReference>
<name>A0A4Q4PBX1_9PLEO</name>
<dbReference type="Gene3D" id="3.40.50.1820">
    <property type="entry name" value="alpha/beta hydrolase"/>
    <property type="match status" value="1"/>
</dbReference>
<dbReference type="SUPFAM" id="SSF53474">
    <property type="entry name" value="alpha/beta-Hydrolases"/>
    <property type="match status" value="1"/>
</dbReference>
<dbReference type="Pfam" id="PF00561">
    <property type="entry name" value="Abhydrolase_1"/>
    <property type="match status" value="1"/>
</dbReference>
<reference evidence="8" key="1">
    <citation type="submission" date="2017-10" db="EMBL/GenBank/DDBJ databases">
        <authorList>
            <person name="Armitage A.D."/>
            <person name="Barbara D.J."/>
            <person name="Woodhall J.W."/>
            <person name="Sreenivasaprasad S."/>
            <person name="Lane C.R."/>
            <person name="Clarkson J.P."/>
            <person name="Harrison R.J."/>
        </authorList>
    </citation>
    <scope>NUCLEOTIDE SEQUENCE</scope>
    <source>
        <strain evidence="8">FERA 1164</strain>
        <strain evidence="9">FERA 635</strain>
    </source>
</reference>
<evidence type="ECO:0000313" key="8">
    <source>
        <dbReference type="EMBL" id="RYN19680.1"/>
    </source>
</evidence>
<comment type="similarity">
    <text evidence="3">Belongs to the AB hydrolase superfamily. AKT2 hydrolase family.</text>
</comment>
<dbReference type="InterPro" id="IPR000639">
    <property type="entry name" value="Epox_hydrolase-like"/>
</dbReference>
<keyword evidence="4" id="KW-0378">Hydrolase</keyword>
<dbReference type="PANTHER" id="PTHR42977">
    <property type="entry name" value="HYDROLASE-RELATED"/>
    <property type="match status" value="1"/>
</dbReference>
<reference evidence="8" key="2">
    <citation type="journal article" date="2019" name="bioRxiv">
        <title>Genomics, evolutionary history and diagnostics of the Alternaria alternata species group including apple and Asian pear pathotypes.</title>
        <authorList>
            <person name="Armitage A.D."/>
            <person name="Cockerton H.M."/>
            <person name="Sreenivasaprasad S."/>
            <person name="Woodhall J.W."/>
            <person name="Lane C.R."/>
            <person name="Harrison R.J."/>
            <person name="Clarkson J.P."/>
        </authorList>
    </citation>
    <scope>NUCLEOTIDE SEQUENCE</scope>
    <source>
        <strain evidence="8">FERA 1164</strain>
        <strain evidence="9">FERA 635</strain>
    </source>
</reference>
<dbReference type="AlphaFoldDB" id="A0A4Q4PBX1"/>
<dbReference type="GO" id="GO:0005777">
    <property type="term" value="C:peroxisome"/>
    <property type="evidence" value="ECO:0007669"/>
    <property type="project" value="UniProtKB-SubCell"/>
</dbReference>
<evidence type="ECO:0000259" key="7">
    <source>
        <dbReference type="Pfam" id="PF00561"/>
    </source>
</evidence>
<keyword evidence="6" id="KW-0576">Peroxisome</keyword>
<accession>A0A4Q4PBX1</accession>
<dbReference type="InterPro" id="IPR000073">
    <property type="entry name" value="AB_hydrolase_1"/>
</dbReference>
<dbReference type="EMBL" id="PDXF01000039">
    <property type="protein sequence ID" value="RYN95702.1"/>
    <property type="molecule type" value="Genomic_DNA"/>
</dbReference>
<evidence type="ECO:0000256" key="5">
    <source>
        <dbReference type="ARBA" id="ARBA00023026"/>
    </source>
</evidence>
<dbReference type="NCBIfam" id="NF002938">
    <property type="entry name" value="PRK03592.1"/>
    <property type="match status" value="1"/>
</dbReference>
<keyword evidence="5" id="KW-0843">Virulence</keyword>
<evidence type="ECO:0000313" key="11">
    <source>
        <dbReference type="Proteomes" id="UP000293195"/>
    </source>
</evidence>
<protein>
    <recommendedName>
        <fullName evidence="7">AB hydrolase-1 domain-containing protein</fullName>
    </recommendedName>
</protein>
<evidence type="ECO:0000313" key="10">
    <source>
        <dbReference type="Proteomes" id="UP000292340"/>
    </source>
</evidence>
<evidence type="ECO:0000313" key="9">
    <source>
        <dbReference type="EMBL" id="RYN95702.1"/>
    </source>
</evidence>
<comment type="subcellular location">
    <subcellularLocation>
        <location evidence="1">Peroxisome</location>
    </subcellularLocation>
</comment>
<dbReference type="Proteomes" id="UP000293195">
    <property type="component" value="Unassembled WGS sequence"/>
</dbReference>
<comment type="pathway">
    <text evidence="2">Mycotoxin biosynthesis.</text>
</comment>
<comment type="caution">
    <text evidence="8">The sequence shown here is derived from an EMBL/GenBank/DDBJ whole genome shotgun (WGS) entry which is preliminary data.</text>
</comment>
<dbReference type="Proteomes" id="UP000292340">
    <property type="component" value="Unassembled WGS sequence"/>
</dbReference>
<gene>
    <name evidence="8" type="ORF">AA0115_g10598</name>
    <name evidence="9" type="ORF">AA0119_g8453</name>
</gene>
<proteinExistence type="inferred from homology"/>
<keyword evidence="11" id="KW-1185">Reference proteome</keyword>
<dbReference type="OrthoDB" id="3715624at2759"/>
<dbReference type="InterPro" id="IPR051340">
    <property type="entry name" value="Haloalkane_dehalogenase"/>
</dbReference>
<feature type="domain" description="AB hydrolase-1" evidence="7">
    <location>
        <begin position="39"/>
        <end position="290"/>
    </location>
</feature>
<dbReference type="PRINTS" id="PR00412">
    <property type="entry name" value="EPOXHYDRLASE"/>
</dbReference>
<dbReference type="InterPro" id="IPR029058">
    <property type="entry name" value="AB_hydrolase_fold"/>
</dbReference>
<sequence length="308" mass="34867">MAAEEISPDFPFEKKRVNTLDSFMAYVDTGHPSTAATTTVVFVHGNPTSSYLWRNVIPHVSPGARCVAPDLVGFGDSGKMPSGGYYIKEHIEYFAAFMEAVVPANEKVVFVIHDWGSGLGFDWARKNEQRMAGLVCMEFIHMMVTTEDFVGWERNLTKMRDPETGHKCVIEENYFVEVILREEGTSKGPLPDAIMEHYRRPFAHPADREPQWRMPNEIPLEGRAPEVGEILYKAWNWLKEGNNQVPKLLFSVNPGMLLPPHKVKDVAEWMGNPPVVRLGNSGHFPQGEHPHRIGEETRRFVDNLLVGK</sequence>
<evidence type="ECO:0000256" key="4">
    <source>
        <dbReference type="ARBA" id="ARBA00022801"/>
    </source>
</evidence>
<dbReference type="EMBL" id="PDXB01000041">
    <property type="protein sequence ID" value="RYN19680.1"/>
    <property type="molecule type" value="Genomic_DNA"/>
</dbReference>
<evidence type="ECO:0000256" key="2">
    <source>
        <dbReference type="ARBA" id="ARBA00004685"/>
    </source>
</evidence>
<organism evidence="8 10">
    <name type="scientific">Alternaria tenuissima</name>
    <dbReference type="NCBI Taxonomy" id="119927"/>
    <lineage>
        <taxon>Eukaryota</taxon>
        <taxon>Fungi</taxon>
        <taxon>Dikarya</taxon>
        <taxon>Ascomycota</taxon>
        <taxon>Pezizomycotina</taxon>
        <taxon>Dothideomycetes</taxon>
        <taxon>Pleosporomycetidae</taxon>
        <taxon>Pleosporales</taxon>
        <taxon>Pleosporineae</taxon>
        <taxon>Pleosporaceae</taxon>
        <taxon>Alternaria</taxon>
        <taxon>Alternaria sect. Alternaria</taxon>
        <taxon>Alternaria alternata complex</taxon>
    </lineage>
</organism>